<evidence type="ECO:0000256" key="7">
    <source>
        <dbReference type="ARBA" id="ARBA00023136"/>
    </source>
</evidence>
<evidence type="ECO:0000256" key="2">
    <source>
        <dbReference type="ARBA" id="ARBA00022676"/>
    </source>
</evidence>
<evidence type="ECO:0000256" key="5">
    <source>
        <dbReference type="ARBA" id="ARBA00022985"/>
    </source>
</evidence>
<keyword evidence="1" id="KW-1003">Cell membrane</keyword>
<dbReference type="RefSeq" id="WP_151968885.1">
    <property type="nucleotide sequence ID" value="NZ_AP019860.1"/>
</dbReference>
<reference evidence="10 11" key="1">
    <citation type="submission" date="2019-08" db="EMBL/GenBank/DDBJ databases">
        <title>Complete genome sequence of Candidatus Uab amorphum.</title>
        <authorList>
            <person name="Shiratori T."/>
            <person name="Suzuki S."/>
            <person name="Kakizawa Y."/>
            <person name="Ishida K."/>
        </authorList>
    </citation>
    <scope>NUCLEOTIDE SEQUENCE [LARGE SCALE GENOMIC DNA]</scope>
    <source>
        <strain evidence="10 11">SRT547</strain>
    </source>
</reference>
<evidence type="ECO:0000256" key="8">
    <source>
        <dbReference type="SAM" id="Phobius"/>
    </source>
</evidence>
<dbReference type="CDD" id="cd04187">
    <property type="entry name" value="DPM1_like_bac"/>
    <property type="match status" value="1"/>
</dbReference>
<evidence type="ECO:0000256" key="1">
    <source>
        <dbReference type="ARBA" id="ARBA00022475"/>
    </source>
</evidence>
<feature type="transmembrane region" description="Helical" evidence="8">
    <location>
        <begin position="255"/>
        <end position="275"/>
    </location>
</feature>
<dbReference type="InterPro" id="IPR029044">
    <property type="entry name" value="Nucleotide-diphossugar_trans"/>
</dbReference>
<dbReference type="InterPro" id="IPR001173">
    <property type="entry name" value="Glyco_trans_2-like"/>
</dbReference>
<evidence type="ECO:0000313" key="11">
    <source>
        <dbReference type="Proteomes" id="UP000326354"/>
    </source>
</evidence>
<accession>A0A5S9F3Q6</accession>
<gene>
    <name evidence="10" type="ORF">UABAM_03113</name>
</gene>
<keyword evidence="6 8" id="KW-1133">Transmembrane helix</keyword>
<protein>
    <submittedName>
        <fullName evidence="10">Dolichol-phosphate mannosyltransferase</fullName>
    </submittedName>
</protein>
<keyword evidence="11" id="KW-1185">Reference proteome</keyword>
<evidence type="ECO:0000256" key="6">
    <source>
        <dbReference type="ARBA" id="ARBA00022989"/>
    </source>
</evidence>
<organism evidence="10 11">
    <name type="scientific">Uabimicrobium amorphum</name>
    <dbReference type="NCBI Taxonomy" id="2596890"/>
    <lineage>
        <taxon>Bacteria</taxon>
        <taxon>Pseudomonadati</taxon>
        <taxon>Planctomycetota</taxon>
        <taxon>Candidatus Uabimicrobiia</taxon>
        <taxon>Candidatus Uabimicrobiales</taxon>
        <taxon>Candidatus Uabimicrobiaceae</taxon>
        <taxon>Candidatus Uabimicrobium</taxon>
    </lineage>
</organism>
<feature type="domain" description="Glycosyltransferase 2-like" evidence="9">
    <location>
        <begin position="32"/>
        <end position="166"/>
    </location>
</feature>
<sequence>MQKVFEFNRNKQSVVSYFSPEEQLFVDPIDISVVIPVYNEEQAVRILIERICKVLQRDVFEIVIVNDGSTDNTGQILQEISNNNTRVRYLAFTCNMGQSEALFCGFQHSRGHYVVMMDGDLQNPPEDIIALVDIARQGYDLVSGERNKRQDSFFIRKLPSIIANWFISKVMGCHFKDMGGMNCLRGDIARKIAMKKGYHRLIPAIVHCMGGKTTEVSVSHAPRTTGVSKYGFFGRSLEVILDVLVLWITYRIRPLYFFGKSSLLFFAFGIFAMLWPLTSKIVICSLVMAIVLFLVGIIGEFVGGSKSCRVFYDSFEK</sequence>
<keyword evidence="2 10" id="KW-0328">Glycosyltransferase</keyword>
<keyword evidence="4 8" id="KW-0812">Transmembrane</keyword>
<dbReference type="InterPro" id="IPR050256">
    <property type="entry name" value="Glycosyltransferase_2"/>
</dbReference>
<dbReference type="EMBL" id="AP019860">
    <property type="protein sequence ID" value="BBM84752.1"/>
    <property type="molecule type" value="Genomic_DNA"/>
</dbReference>
<dbReference type="OrthoDB" id="9807778at2"/>
<dbReference type="Pfam" id="PF00535">
    <property type="entry name" value="Glycos_transf_2"/>
    <property type="match status" value="1"/>
</dbReference>
<dbReference type="GO" id="GO:0009103">
    <property type="term" value="P:lipopolysaccharide biosynthetic process"/>
    <property type="evidence" value="ECO:0007669"/>
    <property type="project" value="UniProtKB-KW"/>
</dbReference>
<dbReference type="PANTHER" id="PTHR48090:SF3">
    <property type="entry name" value="UNDECAPRENYL-PHOSPHATE 4-DEOXY-4-FORMAMIDO-L-ARABINOSE TRANSFERASE"/>
    <property type="match status" value="1"/>
</dbReference>
<name>A0A5S9F3Q6_UABAM</name>
<dbReference type="Proteomes" id="UP000326354">
    <property type="component" value="Chromosome"/>
</dbReference>
<keyword evidence="7 8" id="KW-0472">Membrane</keyword>
<dbReference type="AlphaFoldDB" id="A0A5S9F3Q6"/>
<proteinExistence type="predicted"/>
<evidence type="ECO:0000256" key="4">
    <source>
        <dbReference type="ARBA" id="ARBA00022692"/>
    </source>
</evidence>
<evidence type="ECO:0000256" key="3">
    <source>
        <dbReference type="ARBA" id="ARBA00022679"/>
    </source>
</evidence>
<keyword evidence="5" id="KW-0448">Lipopolysaccharide biosynthesis</keyword>
<evidence type="ECO:0000259" key="9">
    <source>
        <dbReference type="Pfam" id="PF00535"/>
    </source>
</evidence>
<keyword evidence="3 10" id="KW-0808">Transferase</keyword>
<dbReference type="Gene3D" id="3.90.550.10">
    <property type="entry name" value="Spore Coat Polysaccharide Biosynthesis Protein SpsA, Chain A"/>
    <property type="match status" value="1"/>
</dbReference>
<dbReference type="GO" id="GO:0005886">
    <property type="term" value="C:plasma membrane"/>
    <property type="evidence" value="ECO:0007669"/>
    <property type="project" value="TreeGrafter"/>
</dbReference>
<dbReference type="KEGG" id="uam:UABAM_03113"/>
<dbReference type="GO" id="GO:0099621">
    <property type="term" value="F:undecaprenyl-phosphate 4-deoxy-4-formamido-L-arabinose transferase activity"/>
    <property type="evidence" value="ECO:0007669"/>
    <property type="project" value="TreeGrafter"/>
</dbReference>
<dbReference type="PANTHER" id="PTHR48090">
    <property type="entry name" value="UNDECAPRENYL-PHOSPHATE 4-DEOXY-4-FORMAMIDO-L-ARABINOSE TRANSFERASE-RELATED"/>
    <property type="match status" value="1"/>
</dbReference>
<dbReference type="SUPFAM" id="SSF53448">
    <property type="entry name" value="Nucleotide-diphospho-sugar transferases"/>
    <property type="match status" value="1"/>
</dbReference>
<feature type="transmembrane region" description="Helical" evidence="8">
    <location>
        <begin position="281"/>
        <end position="302"/>
    </location>
</feature>
<evidence type="ECO:0000313" key="10">
    <source>
        <dbReference type="EMBL" id="BBM84752.1"/>
    </source>
</evidence>